<keyword evidence="2" id="KW-0521">NADP</keyword>
<evidence type="ECO:0000256" key="3">
    <source>
        <dbReference type="ARBA" id="ARBA00023002"/>
    </source>
</evidence>
<dbReference type="RefSeq" id="WP_289459089.1">
    <property type="nucleotide sequence ID" value="NZ_JAUCML010000006.1"/>
</dbReference>
<dbReference type="InterPro" id="IPR023210">
    <property type="entry name" value="NADP_OxRdtase_dom"/>
</dbReference>
<dbReference type="PRINTS" id="PR01577">
    <property type="entry name" value="KCNABCHANNEL"/>
</dbReference>
<gene>
    <name evidence="5" type="ORF">QUG92_11070</name>
</gene>
<comment type="similarity">
    <text evidence="1">Belongs to the shaker potassium channel beta subunit family.</text>
</comment>
<keyword evidence="6" id="KW-1185">Reference proteome</keyword>
<reference evidence="5 6" key="1">
    <citation type="submission" date="2023-06" db="EMBL/GenBank/DDBJ databases">
        <authorList>
            <person name="Feng G."/>
            <person name="Li J."/>
            <person name="Zhu H."/>
        </authorList>
    </citation>
    <scope>NUCLEOTIDE SEQUENCE [LARGE SCALE GENOMIC DNA]</scope>
    <source>
        <strain evidence="5 6">RHCKG23</strain>
    </source>
</reference>
<dbReference type="Gene3D" id="3.20.20.100">
    <property type="entry name" value="NADP-dependent oxidoreductase domain"/>
    <property type="match status" value="1"/>
</dbReference>
<evidence type="ECO:0000256" key="2">
    <source>
        <dbReference type="ARBA" id="ARBA00022857"/>
    </source>
</evidence>
<proteinExistence type="inferred from homology"/>
<evidence type="ECO:0000313" key="5">
    <source>
        <dbReference type="EMBL" id="MDM7885644.1"/>
    </source>
</evidence>
<dbReference type="InterPro" id="IPR036812">
    <property type="entry name" value="NAD(P)_OxRdtase_dom_sf"/>
</dbReference>
<dbReference type="Proteomes" id="UP001237823">
    <property type="component" value="Unassembled WGS sequence"/>
</dbReference>
<evidence type="ECO:0000259" key="4">
    <source>
        <dbReference type="Pfam" id="PF00248"/>
    </source>
</evidence>
<protein>
    <submittedName>
        <fullName evidence="5">Aldo/keto reductase family protein</fullName>
    </submittedName>
</protein>
<dbReference type="EMBL" id="JAUCML010000006">
    <property type="protein sequence ID" value="MDM7885644.1"/>
    <property type="molecule type" value="Genomic_DNA"/>
</dbReference>
<keyword evidence="3" id="KW-0560">Oxidoreductase</keyword>
<dbReference type="InterPro" id="IPR005399">
    <property type="entry name" value="K_chnl_volt-dep_bsu_KCNAB-rel"/>
</dbReference>
<evidence type="ECO:0000256" key="1">
    <source>
        <dbReference type="ARBA" id="ARBA00006515"/>
    </source>
</evidence>
<dbReference type="Pfam" id="PF00248">
    <property type="entry name" value="Aldo_ket_red"/>
    <property type="match status" value="1"/>
</dbReference>
<comment type="caution">
    <text evidence="5">The sequence shown here is derived from an EMBL/GenBank/DDBJ whole genome shotgun (WGS) entry which is preliminary data.</text>
</comment>
<dbReference type="SUPFAM" id="SSF51430">
    <property type="entry name" value="NAD(P)-linked oxidoreductase"/>
    <property type="match status" value="1"/>
</dbReference>
<sequence>MQYRKIGDSDLEVSEIALGSWVTFAGGVGFDTTRACTEAAFDAGITFFDTANMYGRGEAERAWGEILSAHPRDDYVLATKVWGPMSDTDSGLSGAQMAKQIDASLERLRTDHVDLYYAHRFDTTVPVEETVEAFQRVVDQGKARYIGFSEWLPEQIEAAVEIAGPELFVASQPQYSMLWRAPEAEVFGLSERIGVSQVVWSPLAQGILTGKYLPGEPFPAGSRAADPEQARFFDLVLRPGVLEAVQRLVPIAEDLGVTPAQLALAWALRRSEVAAVITGASRPEQVRANAAASGVELDAATLAAIDTALGDVAVTEPVPAMYVKPGVMHR</sequence>
<accession>A0ABT7T9N5</accession>
<dbReference type="PANTHER" id="PTHR43150">
    <property type="entry name" value="HYPERKINETIC, ISOFORM M"/>
    <property type="match status" value="1"/>
</dbReference>
<dbReference type="CDD" id="cd19074">
    <property type="entry name" value="Aldo_ket_red_shaker-like"/>
    <property type="match status" value="1"/>
</dbReference>
<evidence type="ECO:0000313" key="6">
    <source>
        <dbReference type="Proteomes" id="UP001237823"/>
    </source>
</evidence>
<dbReference type="PANTHER" id="PTHR43150:SF2">
    <property type="entry name" value="HYPERKINETIC, ISOFORM M"/>
    <property type="match status" value="1"/>
</dbReference>
<name>A0ABT7T9N5_9MICO</name>
<feature type="domain" description="NADP-dependent oxidoreductase" evidence="4">
    <location>
        <begin position="15"/>
        <end position="307"/>
    </location>
</feature>
<organism evidence="5 6">
    <name type="scientific">Curtobacterium citri</name>
    <dbReference type="NCBI Taxonomy" id="3055139"/>
    <lineage>
        <taxon>Bacteria</taxon>
        <taxon>Bacillati</taxon>
        <taxon>Actinomycetota</taxon>
        <taxon>Actinomycetes</taxon>
        <taxon>Micrococcales</taxon>
        <taxon>Microbacteriaceae</taxon>
        <taxon>Curtobacterium</taxon>
    </lineage>
</organism>